<feature type="non-terminal residue" evidence="1">
    <location>
        <position position="318"/>
    </location>
</feature>
<gene>
    <name evidence="1" type="ORF">g.57549</name>
</gene>
<proteinExistence type="predicted"/>
<reference evidence="1" key="1">
    <citation type="submission" date="2015-11" db="EMBL/GenBank/DDBJ databases">
        <title>De novo transcriptome assembly of four potential Pierce s Disease insect vectors from Arizona vineyards.</title>
        <authorList>
            <person name="Tassone E.E."/>
        </authorList>
    </citation>
    <scope>NUCLEOTIDE SEQUENCE</scope>
</reference>
<name>A0A1B6K5H8_9HEMI</name>
<accession>A0A1B6K5H8</accession>
<evidence type="ECO:0000313" key="1">
    <source>
        <dbReference type="EMBL" id="JAT06404.1"/>
    </source>
</evidence>
<feature type="non-terminal residue" evidence="1">
    <location>
        <position position="1"/>
    </location>
</feature>
<protein>
    <submittedName>
        <fullName evidence="1">Uncharacterized protein</fullName>
    </submittedName>
</protein>
<sequence length="318" mass="35461">KQFRTALQRYLGAGALEDPQRLDRGPRPRTAYHPLAFGAAELYLLDVQHKQIRVPQQLLLGIVLAEARADGARTVNQDALAVDPVHPLHRVDRLYPARAYLQKMEVRIEGEAQLPGDLVDVVLVLKRGRHKHLLDHVDVVDENQDPRLAPQRLRRRPCPLELCNGLRRRGLAVQLEDAADYLVQALDPLAADLHGQRLGRRKGECPVCRVAEEFKVVVPARASQNHRVKFSGQHRPPAAVGKLPAVHDEKTVSSVVLGINLQVLNHIVKQDISQGGSEVLPRPGYVYYVEMQPEVARPVMKEQADLFLSDSAGETLPV</sequence>
<dbReference type="AlphaFoldDB" id="A0A1B6K5H8"/>
<dbReference type="EMBL" id="GECU01001303">
    <property type="protein sequence ID" value="JAT06404.1"/>
    <property type="molecule type" value="Transcribed_RNA"/>
</dbReference>
<organism evidence="1">
    <name type="scientific">Homalodisca liturata</name>
    <dbReference type="NCBI Taxonomy" id="320908"/>
    <lineage>
        <taxon>Eukaryota</taxon>
        <taxon>Metazoa</taxon>
        <taxon>Ecdysozoa</taxon>
        <taxon>Arthropoda</taxon>
        <taxon>Hexapoda</taxon>
        <taxon>Insecta</taxon>
        <taxon>Pterygota</taxon>
        <taxon>Neoptera</taxon>
        <taxon>Paraneoptera</taxon>
        <taxon>Hemiptera</taxon>
        <taxon>Auchenorrhyncha</taxon>
        <taxon>Membracoidea</taxon>
        <taxon>Cicadellidae</taxon>
        <taxon>Cicadellinae</taxon>
        <taxon>Proconiini</taxon>
        <taxon>Homalodisca</taxon>
    </lineage>
</organism>